<comment type="caution">
    <text evidence="5">The sequence shown here is derived from an EMBL/GenBank/DDBJ whole genome shotgun (WGS) entry which is preliminary data.</text>
</comment>
<feature type="transmembrane region" description="Helical" evidence="1">
    <location>
        <begin position="16"/>
        <end position="38"/>
    </location>
</feature>
<dbReference type="InterPro" id="IPR036721">
    <property type="entry name" value="RCK_C_sf"/>
</dbReference>
<keyword evidence="1" id="KW-0472">Membrane</keyword>
<gene>
    <name evidence="5" type="ORF">FYC77_06510</name>
</gene>
<accession>A0A5D5AUE7</accession>
<proteinExistence type="predicted"/>
<feature type="transmembrane region" description="Helical" evidence="1">
    <location>
        <begin position="85"/>
        <end position="102"/>
    </location>
</feature>
<dbReference type="InterPro" id="IPR058604">
    <property type="entry name" value="DUF8167_3rd"/>
</dbReference>
<evidence type="ECO:0000259" key="4">
    <source>
        <dbReference type="Pfam" id="PF26503"/>
    </source>
</evidence>
<dbReference type="RefSeq" id="WP_149080698.1">
    <property type="nucleotide sequence ID" value="NZ_VTAW01000006.1"/>
</dbReference>
<dbReference type="Pfam" id="PF26501">
    <property type="entry name" value="DUF8167"/>
    <property type="match status" value="1"/>
</dbReference>
<dbReference type="AlphaFoldDB" id="A0A5D5AUE7"/>
<dbReference type="InterPro" id="IPR058603">
    <property type="entry name" value="DUF8167_2nd"/>
</dbReference>
<evidence type="ECO:0000256" key="1">
    <source>
        <dbReference type="SAM" id="Phobius"/>
    </source>
</evidence>
<name>A0A5D5AUE7_9EURY</name>
<evidence type="ECO:0000259" key="2">
    <source>
        <dbReference type="Pfam" id="PF26501"/>
    </source>
</evidence>
<keyword evidence="1" id="KW-1133">Transmembrane helix</keyword>
<feature type="domain" description="DUF8167" evidence="4">
    <location>
        <begin position="225"/>
        <end position="295"/>
    </location>
</feature>
<dbReference type="Pfam" id="PF26502">
    <property type="entry name" value="DUF8167_2nd"/>
    <property type="match status" value="1"/>
</dbReference>
<feature type="domain" description="DUF8167" evidence="2">
    <location>
        <begin position="11"/>
        <end position="111"/>
    </location>
</feature>
<sequence length="376" mass="40224">MTAIAQAILTEWTETAVVNVFGFGLLTGVVTLVVAFAYRRYSTRSIPAGAAVLVGLAVVGLWINVVSVRQSTIIDETPVFHHATATYFLAAFAVGSVAAAGGRRIGDAVARESANIDRIDDRTAAASVIRRGRLSVEYRLPEEFTDLPGSPPVENSVKRELAGESVLVPCDIPADSRVSRLENRLERDFGIGHVAVDLTSDGAISRVRLGRKRVGIGSTIAPNAVALAVRGVAQSSGSTGERVEIWTDDECTSRLVATGTLRATSGDVATIVTDAERAEEIRSHERYRIVTRPASSSDIYELLSTIRALDHTVARLTVSRDGPLEGEFVGWLSGTVVGLVRNDETIPFPAEQVPLEADDDVYILGTATDFDRLPVA</sequence>
<reference evidence="5 6" key="1">
    <citation type="submission" date="2019-08" db="EMBL/GenBank/DDBJ databases">
        <title>Archaea genome.</title>
        <authorList>
            <person name="Kajale S."/>
            <person name="Shouche Y."/>
            <person name="Deshpande N."/>
            <person name="Sharma A."/>
        </authorList>
    </citation>
    <scope>NUCLEOTIDE SEQUENCE [LARGE SCALE GENOMIC DNA]</scope>
    <source>
        <strain evidence="5 6">ESP3B_9</strain>
    </source>
</reference>
<evidence type="ECO:0000259" key="3">
    <source>
        <dbReference type="Pfam" id="PF26502"/>
    </source>
</evidence>
<dbReference type="InterPro" id="IPR058480">
    <property type="entry name" value="DUF8167_N"/>
</dbReference>
<feature type="transmembrane region" description="Helical" evidence="1">
    <location>
        <begin position="45"/>
        <end position="65"/>
    </location>
</feature>
<keyword evidence="6" id="KW-1185">Reference proteome</keyword>
<evidence type="ECO:0008006" key="7">
    <source>
        <dbReference type="Google" id="ProtNLM"/>
    </source>
</evidence>
<evidence type="ECO:0000313" key="5">
    <source>
        <dbReference type="EMBL" id="TYT62681.1"/>
    </source>
</evidence>
<dbReference type="EMBL" id="VTAW01000006">
    <property type="protein sequence ID" value="TYT62681.1"/>
    <property type="molecule type" value="Genomic_DNA"/>
</dbReference>
<keyword evidence="1" id="KW-0812">Transmembrane</keyword>
<dbReference type="Pfam" id="PF26503">
    <property type="entry name" value="DUF8167_3rd"/>
    <property type="match status" value="1"/>
</dbReference>
<organism evidence="5 6">
    <name type="scientific">Natrialba swarupiae</name>
    <dbReference type="NCBI Taxonomy" id="2448032"/>
    <lineage>
        <taxon>Archaea</taxon>
        <taxon>Methanobacteriati</taxon>
        <taxon>Methanobacteriota</taxon>
        <taxon>Stenosarchaea group</taxon>
        <taxon>Halobacteria</taxon>
        <taxon>Halobacteriales</taxon>
        <taxon>Natrialbaceae</taxon>
        <taxon>Natrialba</taxon>
    </lineage>
</organism>
<evidence type="ECO:0000313" key="6">
    <source>
        <dbReference type="Proteomes" id="UP000324104"/>
    </source>
</evidence>
<dbReference type="SUPFAM" id="SSF116726">
    <property type="entry name" value="TrkA C-terminal domain-like"/>
    <property type="match status" value="1"/>
</dbReference>
<feature type="domain" description="DUF8167" evidence="3">
    <location>
        <begin position="136"/>
        <end position="211"/>
    </location>
</feature>
<dbReference type="Proteomes" id="UP000324104">
    <property type="component" value="Unassembled WGS sequence"/>
</dbReference>
<protein>
    <recommendedName>
        <fullName evidence="7">RCK C-terminal domain-containing protein</fullName>
    </recommendedName>
</protein>
<dbReference type="GO" id="GO:0006813">
    <property type="term" value="P:potassium ion transport"/>
    <property type="evidence" value="ECO:0007669"/>
    <property type="project" value="InterPro"/>
</dbReference>